<evidence type="ECO:0000256" key="1">
    <source>
        <dbReference type="ARBA" id="ARBA00034491"/>
    </source>
</evidence>
<feature type="compositionally biased region" description="Acidic residues" evidence="3">
    <location>
        <begin position="28"/>
        <end position="43"/>
    </location>
</feature>
<evidence type="ECO:0000313" key="5">
    <source>
        <dbReference type="Proteomes" id="UP001360560"/>
    </source>
</evidence>
<dbReference type="PANTHER" id="PTHR16771">
    <property type="entry name" value="26 PROTEASOME COMPLEX SUBUNIT DSS1"/>
    <property type="match status" value="1"/>
</dbReference>
<evidence type="ECO:0000256" key="3">
    <source>
        <dbReference type="SAM" id="MobiDB-lite"/>
    </source>
</evidence>
<evidence type="ECO:0000313" key="4">
    <source>
        <dbReference type="EMBL" id="GMM37950.1"/>
    </source>
</evidence>
<dbReference type="Proteomes" id="UP001360560">
    <property type="component" value="Unassembled WGS sequence"/>
</dbReference>
<protein>
    <recommendedName>
        <fullName evidence="2">26S proteasome complex subunit SEM1</fullName>
    </recommendedName>
</protein>
<comment type="caution">
    <text evidence="4">The sequence shown here is derived from an EMBL/GenBank/DDBJ whole genome shotgun (WGS) entry which is preliminary data.</text>
</comment>
<accession>A0AAV5QTM6</accession>
<keyword evidence="2" id="KW-0539">Nucleus</keyword>
<organism evidence="4 5">
    <name type="scientific">Saccharomycopsis crataegensis</name>
    <dbReference type="NCBI Taxonomy" id="43959"/>
    <lineage>
        <taxon>Eukaryota</taxon>
        <taxon>Fungi</taxon>
        <taxon>Dikarya</taxon>
        <taxon>Ascomycota</taxon>
        <taxon>Saccharomycotina</taxon>
        <taxon>Saccharomycetes</taxon>
        <taxon>Saccharomycopsidaceae</taxon>
        <taxon>Saccharomycopsis</taxon>
    </lineage>
</organism>
<dbReference type="Pfam" id="PF05160">
    <property type="entry name" value="DSS1_SEM1"/>
    <property type="match status" value="1"/>
</dbReference>
<feature type="compositionally biased region" description="Basic and acidic residues" evidence="3">
    <location>
        <begin position="44"/>
        <end position="59"/>
    </location>
</feature>
<comment type="similarity">
    <text evidence="1 2">Belongs to the DSS1/SEM1 family.</text>
</comment>
<comment type="subcellular location">
    <subcellularLocation>
        <location evidence="2">Nucleus</location>
    </subcellularLocation>
</comment>
<dbReference type="GO" id="GO:0043248">
    <property type="term" value="P:proteasome assembly"/>
    <property type="evidence" value="ECO:0007669"/>
    <property type="project" value="UniProtKB-UniRule"/>
</dbReference>
<dbReference type="EMBL" id="BTFZ01000013">
    <property type="protein sequence ID" value="GMM37950.1"/>
    <property type="molecule type" value="Genomic_DNA"/>
</dbReference>
<comment type="function">
    <text evidence="2">Component of the 26S proteasome, a multiprotein complex involved in the ATP-dependent degradation of ubiquitinated proteins.</text>
</comment>
<evidence type="ECO:0000256" key="2">
    <source>
        <dbReference type="RuleBase" id="RU369057"/>
    </source>
</evidence>
<name>A0AAV5QTM6_9ASCO</name>
<gene>
    <name evidence="4" type="ORF">DASC09_052750</name>
</gene>
<proteinExistence type="inferred from homology"/>
<dbReference type="InterPro" id="IPR007834">
    <property type="entry name" value="DSS1_SEM1"/>
</dbReference>
<keyword evidence="2" id="KW-0647">Proteasome</keyword>
<dbReference type="GeneID" id="90075925"/>
<reference evidence="4 5" key="1">
    <citation type="journal article" date="2023" name="Elife">
        <title>Identification of key yeast species and microbe-microbe interactions impacting larval growth of Drosophila in the wild.</title>
        <authorList>
            <person name="Mure A."/>
            <person name="Sugiura Y."/>
            <person name="Maeda R."/>
            <person name="Honda K."/>
            <person name="Sakurai N."/>
            <person name="Takahashi Y."/>
            <person name="Watada M."/>
            <person name="Katoh T."/>
            <person name="Gotoh A."/>
            <person name="Gotoh Y."/>
            <person name="Taniguchi I."/>
            <person name="Nakamura K."/>
            <person name="Hayashi T."/>
            <person name="Katayama T."/>
            <person name="Uemura T."/>
            <person name="Hattori Y."/>
        </authorList>
    </citation>
    <scope>NUCLEOTIDE SEQUENCE [LARGE SCALE GENOMIC DNA]</scope>
    <source>
        <strain evidence="4 5">SC-9</strain>
    </source>
</reference>
<keyword evidence="5" id="KW-1185">Reference proteome</keyword>
<dbReference type="GO" id="GO:0008541">
    <property type="term" value="C:proteasome regulatory particle, lid subcomplex"/>
    <property type="evidence" value="ECO:0007669"/>
    <property type="project" value="UniProtKB-UniRule"/>
</dbReference>
<dbReference type="RefSeq" id="XP_064854946.1">
    <property type="nucleotide sequence ID" value="XM_064998874.1"/>
</dbReference>
<dbReference type="GO" id="GO:0005634">
    <property type="term" value="C:nucleus"/>
    <property type="evidence" value="ECO:0007669"/>
    <property type="project" value="UniProtKB-SubCell"/>
</dbReference>
<dbReference type="GO" id="GO:0000724">
    <property type="term" value="P:double-strand break repair via homologous recombination"/>
    <property type="evidence" value="ECO:0007669"/>
    <property type="project" value="TreeGrafter"/>
</dbReference>
<dbReference type="SMART" id="SM01385">
    <property type="entry name" value="DSS1_SEM1"/>
    <property type="match status" value="1"/>
</dbReference>
<feature type="region of interest" description="Disordered" evidence="3">
    <location>
        <begin position="1"/>
        <end position="63"/>
    </location>
</feature>
<feature type="compositionally biased region" description="Low complexity" evidence="3">
    <location>
        <begin position="8"/>
        <end position="19"/>
    </location>
</feature>
<dbReference type="AlphaFoldDB" id="A0AAV5QTM6"/>
<dbReference type="GO" id="GO:0006406">
    <property type="term" value="P:mRNA export from nucleus"/>
    <property type="evidence" value="ECO:0007669"/>
    <property type="project" value="UniProtKB-UniRule"/>
</dbReference>
<sequence>MSKEDQIPAAPVATPAAAASKPEKEVQTLEEDDEFEDFQEETWLDEHDVGKQDQGKLWDEDWDDEDVEDDFAQQLKSELAKVQTK</sequence>
<dbReference type="PANTHER" id="PTHR16771:SF0">
    <property type="entry name" value="26S PROTEASOME COMPLEX SUBUNIT SEM1"/>
    <property type="match status" value="1"/>
</dbReference>